<keyword evidence="2" id="KW-1185">Reference proteome</keyword>
<organism evidence="1 2">
    <name type="scientific">Arcanobacterium bovis</name>
    <dbReference type="NCBI Taxonomy" id="2529275"/>
    <lineage>
        <taxon>Bacteria</taxon>
        <taxon>Bacillati</taxon>
        <taxon>Actinomycetota</taxon>
        <taxon>Actinomycetes</taxon>
        <taxon>Actinomycetales</taxon>
        <taxon>Actinomycetaceae</taxon>
        <taxon>Arcanobacterium</taxon>
    </lineage>
</organism>
<evidence type="ECO:0000313" key="2">
    <source>
        <dbReference type="Proteomes" id="UP000293036"/>
    </source>
</evidence>
<name>A0A4Q9V1C8_9ACTO</name>
<sequence>MRRSRKYQREVTPLNTHRLMGYTRYEIGADGLEYKVHSIPSAKKQYVCPGCNGIISVGVAHVVAWTEESLFGPLAGARERRHWHTGCWNARGRRR</sequence>
<dbReference type="AlphaFoldDB" id="A0A4Q9V1C8"/>
<dbReference type="EMBL" id="SJDT01000004">
    <property type="protein sequence ID" value="TBW21577.1"/>
    <property type="molecule type" value="Genomic_DNA"/>
</dbReference>
<proteinExistence type="predicted"/>
<reference evidence="1 2" key="1">
    <citation type="submission" date="2019-02" db="EMBL/GenBank/DDBJ databases">
        <title>Arcanobacterium bovis sp. nov., isolated from the milk of a cow with mastitis.</title>
        <authorList>
            <person name="Sammra O."/>
            <person name="Foster G."/>
            <person name="Hassan A."/>
            <person name="Alssahen M."/>
            <person name="Laemmler C."/>
            <person name="Borowiak M."/>
            <person name="Malorny B."/>
            <person name="Abdulmawjood A."/>
        </authorList>
    </citation>
    <scope>NUCLEOTIDE SEQUENCE [LARGE SCALE GENOMIC DNA]</scope>
    <source>
        <strain evidence="1 2">C605018/01/1</strain>
    </source>
</reference>
<accession>A0A4Q9V1C8</accession>
<dbReference type="Proteomes" id="UP000293036">
    <property type="component" value="Unassembled WGS sequence"/>
</dbReference>
<gene>
    <name evidence="1" type="ORF">EZJ44_06490</name>
</gene>
<evidence type="ECO:0000313" key="1">
    <source>
        <dbReference type="EMBL" id="TBW21577.1"/>
    </source>
</evidence>
<dbReference type="OrthoDB" id="3381577at2"/>
<protein>
    <submittedName>
        <fullName evidence="1">ATP/GTP-binding protein</fullName>
    </submittedName>
</protein>
<comment type="caution">
    <text evidence="1">The sequence shown here is derived from an EMBL/GenBank/DDBJ whole genome shotgun (WGS) entry which is preliminary data.</text>
</comment>
<dbReference type="RefSeq" id="WP_131281477.1">
    <property type="nucleotide sequence ID" value="NZ_JBHSLR010000006.1"/>
</dbReference>